<keyword evidence="1" id="KW-0812">Transmembrane</keyword>
<dbReference type="Gene3D" id="1.20.144.10">
    <property type="entry name" value="Phosphatidic acid phosphatase type 2/haloperoxidase"/>
    <property type="match status" value="1"/>
</dbReference>
<protein>
    <submittedName>
        <fullName evidence="3">Membrane-associated phospholipid phosphatase</fullName>
    </submittedName>
</protein>
<feature type="domain" description="Phosphatidic acid phosphatase type 2/haloperoxidase" evidence="2">
    <location>
        <begin position="2"/>
        <end position="46"/>
    </location>
</feature>
<proteinExistence type="predicted"/>
<gene>
    <name evidence="3" type="ORF">HNP89_000099</name>
</gene>
<reference evidence="3 4" key="1">
    <citation type="submission" date="2020-07" db="EMBL/GenBank/DDBJ databases">
        <title>Genomic Encyclopedia of Type Strains, Phase IV (KMG-V): Genome sequencing to study the core and pangenomes of soil and plant-associated prokaryotes.</title>
        <authorList>
            <person name="Whitman W."/>
        </authorList>
    </citation>
    <scope>NUCLEOTIDE SEQUENCE [LARGE SCALE GENOMIC DNA]</scope>
    <source>
        <strain evidence="3 4">S1</strain>
    </source>
</reference>
<evidence type="ECO:0000313" key="3">
    <source>
        <dbReference type="EMBL" id="MBA2852162.1"/>
    </source>
</evidence>
<accession>A0A7J9NWV1</accession>
<dbReference type="SUPFAM" id="SSF48317">
    <property type="entry name" value="Acid phosphatase/Vanadium-dependent haloperoxidase"/>
    <property type="match status" value="1"/>
</dbReference>
<dbReference type="InterPro" id="IPR000326">
    <property type="entry name" value="PAP2/HPO"/>
</dbReference>
<name>A0A7J9NWV1_METMI</name>
<dbReference type="AlphaFoldDB" id="A0A7J9NWV1"/>
<keyword evidence="1" id="KW-1133">Transmembrane helix</keyword>
<dbReference type="Proteomes" id="UP000522365">
    <property type="component" value="Unassembled WGS sequence"/>
</dbReference>
<keyword evidence="1" id="KW-0472">Membrane</keyword>
<dbReference type="EMBL" id="JACDUK010000001">
    <property type="protein sequence ID" value="MBA2852162.1"/>
    <property type="molecule type" value="Genomic_DNA"/>
</dbReference>
<evidence type="ECO:0000256" key="1">
    <source>
        <dbReference type="SAM" id="Phobius"/>
    </source>
</evidence>
<sequence>MLMLLWAFLVAFSRVYVGVHYPHDVLGGMVLGIIFGYIFVRFSEKIIK</sequence>
<evidence type="ECO:0000259" key="2">
    <source>
        <dbReference type="Pfam" id="PF01569"/>
    </source>
</evidence>
<dbReference type="InterPro" id="IPR036938">
    <property type="entry name" value="PAP2/HPO_sf"/>
</dbReference>
<feature type="transmembrane region" description="Helical" evidence="1">
    <location>
        <begin position="23"/>
        <end position="40"/>
    </location>
</feature>
<comment type="caution">
    <text evidence="3">The sequence shown here is derived from an EMBL/GenBank/DDBJ whole genome shotgun (WGS) entry which is preliminary data.</text>
</comment>
<evidence type="ECO:0000313" key="4">
    <source>
        <dbReference type="Proteomes" id="UP000522365"/>
    </source>
</evidence>
<organism evidence="3 4">
    <name type="scientific">Methanococcus maripaludis</name>
    <name type="common">Methanococcus deltae</name>
    <dbReference type="NCBI Taxonomy" id="39152"/>
    <lineage>
        <taxon>Archaea</taxon>
        <taxon>Methanobacteriati</taxon>
        <taxon>Methanobacteriota</taxon>
        <taxon>Methanomada group</taxon>
        <taxon>Methanococci</taxon>
        <taxon>Methanococcales</taxon>
        <taxon>Methanococcaceae</taxon>
        <taxon>Methanococcus</taxon>
    </lineage>
</organism>
<dbReference type="Pfam" id="PF01569">
    <property type="entry name" value="PAP2"/>
    <property type="match status" value="1"/>
</dbReference>